<dbReference type="RefSeq" id="WP_222160558.1">
    <property type="nucleotide sequence ID" value="NZ_CP081864.1"/>
</dbReference>
<keyword evidence="2" id="KW-0560">Oxidoreductase</keyword>
<evidence type="ECO:0000313" key="3">
    <source>
        <dbReference type="Proteomes" id="UP000825886"/>
    </source>
</evidence>
<dbReference type="PANTHER" id="PTHR35446:SF2">
    <property type="entry name" value="CARBOXYMUCONOLACTONE DECARBOXYLASE-LIKE DOMAIN-CONTAINING PROTEIN"/>
    <property type="match status" value="1"/>
</dbReference>
<dbReference type="InterPro" id="IPR003779">
    <property type="entry name" value="CMD-like"/>
</dbReference>
<evidence type="ECO:0000259" key="1">
    <source>
        <dbReference type="Pfam" id="PF02627"/>
    </source>
</evidence>
<proteinExistence type="predicted"/>
<dbReference type="EMBL" id="CP081864">
    <property type="protein sequence ID" value="QZN97521.1"/>
    <property type="molecule type" value="Genomic_DNA"/>
</dbReference>
<name>A0ABX9AU60_9ENTR</name>
<reference evidence="2 3" key="1">
    <citation type="submission" date="2021-08" db="EMBL/GenBank/DDBJ databases">
        <title>Culture and genomic analysis of Symbiopectobacterium purcellii sp. nov. gen. nov., isolated from the leafhopper Empoasca decipiens.</title>
        <authorList>
            <person name="Nadal-Jimenez P."/>
            <person name="Siozios S."/>
            <person name="Halliday N."/>
            <person name="Camara M."/>
            <person name="Hurst G.D.D."/>
        </authorList>
    </citation>
    <scope>NUCLEOTIDE SEQUENCE [LARGE SCALE GENOMIC DNA]</scope>
    <source>
        <strain evidence="2 3">SyEd1</strain>
    </source>
</reference>
<keyword evidence="3" id="KW-1185">Reference proteome</keyword>
<protein>
    <submittedName>
        <fullName evidence="2">Peroxidase-related enzyme</fullName>
    </submittedName>
</protein>
<dbReference type="InterPro" id="IPR010195">
    <property type="entry name" value="Uncharacterised_peroxidase-rel"/>
</dbReference>
<organism evidence="2 3">
    <name type="scientific">Symbiopectobacterium purcellii</name>
    <dbReference type="NCBI Taxonomy" id="2871826"/>
    <lineage>
        <taxon>Bacteria</taxon>
        <taxon>Pseudomonadati</taxon>
        <taxon>Pseudomonadota</taxon>
        <taxon>Gammaproteobacteria</taxon>
        <taxon>Enterobacterales</taxon>
        <taxon>Enterobacteriaceae</taxon>
    </lineage>
</organism>
<dbReference type="PANTHER" id="PTHR35446">
    <property type="entry name" value="SI:CH211-175M2.5"/>
    <property type="match status" value="1"/>
</dbReference>
<dbReference type="Pfam" id="PF02627">
    <property type="entry name" value="CMD"/>
    <property type="match status" value="1"/>
</dbReference>
<dbReference type="NCBIfam" id="TIGR01926">
    <property type="entry name" value="peroxid_rel"/>
    <property type="match status" value="1"/>
</dbReference>
<feature type="domain" description="Carboxymuconolactone decarboxylase-like" evidence="1">
    <location>
        <begin position="60"/>
        <end position="108"/>
    </location>
</feature>
<dbReference type="InterPro" id="IPR004675">
    <property type="entry name" value="AhpD_core"/>
</dbReference>
<keyword evidence="2" id="KW-0575">Peroxidase</keyword>
<sequence length="196" mass="21593">MKREKTTIPAVKVRVLPLTWHPYLTPVDLNNATPAQRIAMQVTPSSTHVSPYVRTLAHDPDSYVARTTLFNAIMYSDGGLGRAERELGALVASAVNGCAYCGSVHARRYETLSGRNDVVSAIYTRGLDAPFDEKTQALVDFCRALSQTPVALEPHHVTALRQQGFNDADIIDLVHSAAIFGWANRLMHTLGHSQRR</sequence>
<dbReference type="NCBIfam" id="TIGR00778">
    <property type="entry name" value="ahpD_dom"/>
    <property type="match status" value="1"/>
</dbReference>
<dbReference type="GO" id="GO:0004601">
    <property type="term" value="F:peroxidase activity"/>
    <property type="evidence" value="ECO:0007669"/>
    <property type="project" value="UniProtKB-KW"/>
</dbReference>
<evidence type="ECO:0000313" key="2">
    <source>
        <dbReference type="EMBL" id="QZN97521.1"/>
    </source>
</evidence>
<dbReference type="InterPro" id="IPR029032">
    <property type="entry name" value="AhpD-like"/>
</dbReference>
<gene>
    <name evidence="2" type="ORF">K6K13_09450</name>
</gene>
<dbReference type="Gene3D" id="1.20.1290.10">
    <property type="entry name" value="AhpD-like"/>
    <property type="match status" value="1"/>
</dbReference>
<dbReference type="SUPFAM" id="SSF69118">
    <property type="entry name" value="AhpD-like"/>
    <property type="match status" value="1"/>
</dbReference>
<accession>A0ABX9AU60</accession>
<dbReference type="Proteomes" id="UP000825886">
    <property type="component" value="Chromosome"/>
</dbReference>